<keyword evidence="3" id="KW-1185">Reference proteome</keyword>
<dbReference type="Proteomes" id="UP000062519">
    <property type="component" value="Chromosome 2"/>
</dbReference>
<dbReference type="EMBL" id="CP013387">
    <property type="protein sequence ID" value="AOJ03733.1"/>
    <property type="molecule type" value="Genomic_DNA"/>
</dbReference>
<feature type="compositionally biased region" description="Polar residues" evidence="1">
    <location>
        <begin position="48"/>
        <end position="74"/>
    </location>
</feature>
<dbReference type="RefSeq" id="WP_059470952.1">
    <property type="nucleotide sequence ID" value="NZ_CP013387.1"/>
</dbReference>
<name>A0A1B4FJ64_9BURK</name>
<organism evidence="2 3">
    <name type="scientific">Burkholderia mayonis</name>
    <dbReference type="NCBI Taxonomy" id="1385591"/>
    <lineage>
        <taxon>Bacteria</taxon>
        <taxon>Pseudomonadati</taxon>
        <taxon>Pseudomonadota</taxon>
        <taxon>Betaproteobacteria</taxon>
        <taxon>Burkholderiales</taxon>
        <taxon>Burkholderiaceae</taxon>
        <taxon>Burkholderia</taxon>
        <taxon>pseudomallei group</taxon>
    </lineage>
</organism>
<dbReference type="AlphaFoldDB" id="A0A1B4FJ64"/>
<evidence type="ECO:0000256" key="1">
    <source>
        <dbReference type="SAM" id="MobiDB-lite"/>
    </source>
</evidence>
<evidence type="ECO:0000313" key="3">
    <source>
        <dbReference type="Proteomes" id="UP000062519"/>
    </source>
</evidence>
<gene>
    <name evidence="2" type="ORF">WS70_17500</name>
</gene>
<feature type="region of interest" description="Disordered" evidence="1">
    <location>
        <begin position="1"/>
        <end position="28"/>
    </location>
</feature>
<protein>
    <submittedName>
        <fullName evidence="2">Uncharacterized protein</fullName>
    </submittedName>
</protein>
<feature type="region of interest" description="Disordered" evidence="1">
    <location>
        <begin position="48"/>
        <end position="78"/>
    </location>
</feature>
<reference evidence="2 3" key="1">
    <citation type="submission" date="2015-12" db="EMBL/GenBank/DDBJ databases">
        <title>Diversity of Burkholderia near neighbor genomes.</title>
        <authorList>
            <person name="Sahl J."/>
            <person name="Wagner D."/>
            <person name="Keim P."/>
        </authorList>
    </citation>
    <scope>NUCLEOTIDE SEQUENCE [LARGE SCALE GENOMIC DNA]</scope>
    <source>
        <strain evidence="2 3">BDU6</strain>
    </source>
</reference>
<sequence>MINPVNAGIPLLKPSSRTEPIGAPANAPVAPFATHAQTAHRASTAETLQNGLNGQRSSLASTAPSPERSGSNAAEKSGFNFGDMLKKLTDLTKAIGEPLSQIFKVITDLMKGGVNMASSLGSLAMSAMSPVLGMVKSIVK</sequence>
<dbReference type="KEGG" id="buu:WS70_17500"/>
<evidence type="ECO:0000313" key="2">
    <source>
        <dbReference type="EMBL" id="AOJ03733.1"/>
    </source>
</evidence>
<proteinExistence type="predicted"/>
<accession>A0A1B4FJ64</accession>